<gene>
    <name evidence="2" type="primary">rafY</name>
    <name evidence="2" type="ORF">EZMO1_0727</name>
</gene>
<organism evidence="2 3">
    <name type="scientific">Endozoicomonas montiporae CL-33</name>
    <dbReference type="NCBI Taxonomy" id="570277"/>
    <lineage>
        <taxon>Bacteria</taxon>
        <taxon>Pseudomonadati</taxon>
        <taxon>Pseudomonadota</taxon>
        <taxon>Gammaproteobacteria</taxon>
        <taxon>Oceanospirillales</taxon>
        <taxon>Endozoicomonadaceae</taxon>
        <taxon>Endozoicomonas</taxon>
    </lineage>
</organism>
<sequence length="383" mass="42776">MKKTLLAIAVMSASTMAVAEWTPIEDYKGWTSPDGNFFIGGDMEINFDVFSNKNGVNGTTLPTRDNRGLTNTQIGDDSRFLLRTDWRNTRDDGSFVTARADSLLKTNGQLEMDDTYFAFGVQDSWMFQIGRYEAMDLFPLGKDVAVFYAAGSDGIGQGVYYYMAKEARGRSGKAGQARIATKMSNWTAEVSTVYGDTLEVLSGSDIYLDDKNRITSKNNSFMVRPVINYLSDTGFLSVSFGGEAELNNDSVTIADSNNNRRYDLANRYGLAATATLNFGDLIWHNSFAHQDAKELWKAETFNSNIEYGRFGLGGSFAKNKHIDKGKEDTKSYVLYTAYTVPVLNFDNAEVTFALSHSKTDNAYGVKNNDEETTAFRTRFNYYF</sequence>
<dbReference type="OrthoDB" id="5622860at2"/>
<evidence type="ECO:0000313" key="2">
    <source>
        <dbReference type="EMBL" id="AMO54958.1"/>
    </source>
</evidence>
<dbReference type="STRING" id="570277.EZMO1_0727"/>
<dbReference type="AlphaFoldDB" id="A0A142B882"/>
<name>A0A142B882_9GAMM</name>
<keyword evidence="1" id="KW-0732">Signal</keyword>
<evidence type="ECO:0000313" key="3">
    <source>
        <dbReference type="Proteomes" id="UP000071065"/>
    </source>
</evidence>
<dbReference type="InterPro" id="IPR016963">
    <property type="entry name" value="Glycoporin_RafY"/>
</dbReference>
<proteinExistence type="predicted"/>
<feature type="chain" id="PRO_5007492894" evidence="1">
    <location>
        <begin position="20"/>
        <end position="383"/>
    </location>
</feature>
<accession>A0A142B882</accession>
<dbReference type="EMBL" id="CP013251">
    <property type="protein sequence ID" value="AMO54958.1"/>
    <property type="molecule type" value="Genomic_DNA"/>
</dbReference>
<reference evidence="2 3" key="1">
    <citation type="journal article" date="2016" name="Front. Microbiol.">
        <title>Genomic Insight into the Host-Endosymbiont Relationship of Endozoicomonas montiporae CL-33(T) with its Coral Host.</title>
        <authorList>
            <person name="Ding J.-Y."/>
            <person name="Shiu J.-H."/>
            <person name="Chen W.-M."/>
            <person name="Chiang Y.-R."/>
            <person name="Tang S.-L."/>
        </authorList>
    </citation>
    <scope>NUCLEOTIDE SEQUENCE [LARGE SCALE GENOMIC DNA]</scope>
    <source>
        <strain evidence="2 3">CL-33</strain>
    </source>
</reference>
<feature type="signal peptide" evidence="1">
    <location>
        <begin position="1"/>
        <end position="19"/>
    </location>
</feature>
<dbReference type="KEGG" id="emp:EZMO1_0727"/>
<dbReference type="RefSeq" id="WP_082212390.1">
    <property type="nucleotide sequence ID" value="NZ_CP013251.1"/>
</dbReference>
<protein>
    <submittedName>
        <fullName evidence="2">Glycoporin</fullName>
    </submittedName>
</protein>
<dbReference type="Pfam" id="PF16966">
    <property type="entry name" value="Porin_8"/>
    <property type="match status" value="1"/>
</dbReference>
<dbReference type="PATRIC" id="fig|570277.3.peg.788"/>
<dbReference type="Proteomes" id="UP000071065">
    <property type="component" value="Chromosome"/>
</dbReference>
<evidence type="ECO:0000256" key="1">
    <source>
        <dbReference type="SAM" id="SignalP"/>
    </source>
</evidence>